<feature type="transmembrane region" description="Helical" evidence="2">
    <location>
        <begin position="68"/>
        <end position="87"/>
    </location>
</feature>
<protein>
    <submittedName>
        <fullName evidence="3">Uncharacterized protein</fullName>
    </submittedName>
</protein>
<sequence length="347" mass="37931">MPSNPSDPLLPPPHSPNSNSDTGSDSDNDENASPHSSLAYSILYLLLTPFLYLTRLFKPHHSPPLLTLNKNILLPLLTGLTGLIISHGGRLVFLKVLSDVVEPERTFWTFFVLTFFCTVLPTVPAFVLGGVKSIKKTLLRLTSKRYVSKKSPPPPPNYTQPSSFPMTSLILTSVLDLLASLLQFTLLPLVPGILSVILLSTTTLYNYLFVDRCSNHTSLHLTGLSFYVLSFLVCLLPSVIYLSTSQSIDQSTSILTYSLTPLLTSLSTSLKESTLSTLQTPPSQSKTSFLTQLTQLTAMLLFSPLLNHLYVPFNSLDSPYPPTPTPPLSSLTSTLTFLSTPDSSSVL</sequence>
<organism evidence="3 4">
    <name type="scientific">Triparma strigata</name>
    <dbReference type="NCBI Taxonomy" id="1606541"/>
    <lineage>
        <taxon>Eukaryota</taxon>
        <taxon>Sar</taxon>
        <taxon>Stramenopiles</taxon>
        <taxon>Ochrophyta</taxon>
        <taxon>Bolidophyceae</taxon>
        <taxon>Parmales</taxon>
        <taxon>Triparmaceae</taxon>
        <taxon>Triparma</taxon>
    </lineage>
</organism>
<feature type="transmembrane region" description="Helical" evidence="2">
    <location>
        <begin position="107"/>
        <end position="131"/>
    </location>
</feature>
<keyword evidence="2" id="KW-0472">Membrane</keyword>
<evidence type="ECO:0000256" key="1">
    <source>
        <dbReference type="SAM" id="MobiDB-lite"/>
    </source>
</evidence>
<proteinExistence type="predicted"/>
<feature type="region of interest" description="Disordered" evidence="1">
    <location>
        <begin position="1"/>
        <end position="33"/>
    </location>
</feature>
<comment type="caution">
    <text evidence="3">The sequence shown here is derived from an EMBL/GenBank/DDBJ whole genome shotgun (WGS) entry which is preliminary data.</text>
</comment>
<reference evidence="4" key="1">
    <citation type="journal article" date="2023" name="Commun. Biol.">
        <title>Genome analysis of Parmales, the sister group of diatoms, reveals the evolutionary specialization of diatoms from phago-mixotrophs to photoautotrophs.</title>
        <authorList>
            <person name="Ban H."/>
            <person name="Sato S."/>
            <person name="Yoshikawa S."/>
            <person name="Yamada K."/>
            <person name="Nakamura Y."/>
            <person name="Ichinomiya M."/>
            <person name="Sato N."/>
            <person name="Blanc-Mathieu R."/>
            <person name="Endo H."/>
            <person name="Kuwata A."/>
            <person name="Ogata H."/>
        </authorList>
    </citation>
    <scope>NUCLEOTIDE SEQUENCE [LARGE SCALE GENOMIC DNA]</scope>
    <source>
        <strain evidence="4">NIES 3701</strain>
    </source>
</reference>
<dbReference type="EMBL" id="BRXY01000342">
    <property type="protein sequence ID" value="GMH88407.1"/>
    <property type="molecule type" value="Genomic_DNA"/>
</dbReference>
<evidence type="ECO:0000256" key="2">
    <source>
        <dbReference type="SAM" id="Phobius"/>
    </source>
</evidence>
<feature type="transmembrane region" description="Helical" evidence="2">
    <location>
        <begin position="38"/>
        <end position="56"/>
    </location>
</feature>
<dbReference type="AlphaFoldDB" id="A0A9W7BDH5"/>
<keyword evidence="2" id="KW-0812">Transmembrane</keyword>
<feature type="transmembrane region" description="Helical" evidence="2">
    <location>
        <begin position="189"/>
        <end position="209"/>
    </location>
</feature>
<keyword evidence="4" id="KW-1185">Reference proteome</keyword>
<dbReference type="Proteomes" id="UP001165085">
    <property type="component" value="Unassembled WGS sequence"/>
</dbReference>
<accession>A0A9W7BDH5</accession>
<evidence type="ECO:0000313" key="4">
    <source>
        <dbReference type="Proteomes" id="UP001165085"/>
    </source>
</evidence>
<feature type="transmembrane region" description="Helical" evidence="2">
    <location>
        <begin position="221"/>
        <end position="242"/>
    </location>
</feature>
<evidence type="ECO:0000313" key="3">
    <source>
        <dbReference type="EMBL" id="GMH88407.1"/>
    </source>
</evidence>
<gene>
    <name evidence="3" type="ORF">TrST_g13983</name>
</gene>
<keyword evidence="2" id="KW-1133">Transmembrane helix</keyword>
<name>A0A9W7BDH5_9STRA</name>